<dbReference type="Proteomes" id="UP001195483">
    <property type="component" value="Unassembled WGS sequence"/>
</dbReference>
<reference evidence="2" key="3">
    <citation type="submission" date="2023-05" db="EMBL/GenBank/DDBJ databases">
        <authorList>
            <person name="Smith C.H."/>
        </authorList>
    </citation>
    <scope>NUCLEOTIDE SEQUENCE</scope>
    <source>
        <strain evidence="2">CHS0354</strain>
        <tissue evidence="2">Mantle</tissue>
    </source>
</reference>
<dbReference type="AlphaFoldDB" id="A0AAE0SJ69"/>
<gene>
    <name evidence="2" type="ORF">CHS0354_001570</name>
</gene>
<keyword evidence="1" id="KW-0472">Membrane</keyword>
<evidence type="ECO:0000313" key="3">
    <source>
        <dbReference type="Proteomes" id="UP001195483"/>
    </source>
</evidence>
<comment type="caution">
    <text evidence="2">The sequence shown here is derived from an EMBL/GenBank/DDBJ whole genome shotgun (WGS) entry which is preliminary data.</text>
</comment>
<proteinExistence type="predicted"/>
<reference evidence="2" key="1">
    <citation type="journal article" date="2021" name="Genome Biol. Evol.">
        <title>A High-Quality Reference Genome for a Parasitic Bivalve with Doubly Uniparental Inheritance (Bivalvia: Unionida).</title>
        <authorList>
            <person name="Smith C.H."/>
        </authorList>
    </citation>
    <scope>NUCLEOTIDE SEQUENCE</scope>
    <source>
        <strain evidence="2">CHS0354</strain>
    </source>
</reference>
<evidence type="ECO:0000256" key="1">
    <source>
        <dbReference type="SAM" id="Phobius"/>
    </source>
</evidence>
<keyword evidence="3" id="KW-1185">Reference proteome</keyword>
<dbReference type="EMBL" id="JAEAOA010000147">
    <property type="protein sequence ID" value="KAK3592450.1"/>
    <property type="molecule type" value="Genomic_DNA"/>
</dbReference>
<protein>
    <submittedName>
        <fullName evidence="2">Uncharacterized protein</fullName>
    </submittedName>
</protein>
<keyword evidence="1" id="KW-1133">Transmembrane helix</keyword>
<sequence>MLKTADWFDDYAKHILDWLDDYAKHILDWLDDYAKHILDWLDDYAKHILINTVPPFLEDFFLLIIFTVYQIRSHVSFFFLQQQNIRIKYLYIQREIKI</sequence>
<accession>A0AAE0SJ69</accession>
<name>A0AAE0SJ69_9BIVA</name>
<keyword evidence="1" id="KW-0812">Transmembrane</keyword>
<evidence type="ECO:0000313" key="2">
    <source>
        <dbReference type="EMBL" id="KAK3592450.1"/>
    </source>
</evidence>
<feature type="transmembrane region" description="Helical" evidence="1">
    <location>
        <begin position="60"/>
        <end position="80"/>
    </location>
</feature>
<organism evidence="2 3">
    <name type="scientific">Potamilus streckersoni</name>
    <dbReference type="NCBI Taxonomy" id="2493646"/>
    <lineage>
        <taxon>Eukaryota</taxon>
        <taxon>Metazoa</taxon>
        <taxon>Spiralia</taxon>
        <taxon>Lophotrochozoa</taxon>
        <taxon>Mollusca</taxon>
        <taxon>Bivalvia</taxon>
        <taxon>Autobranchia</taxon>
        <taxon>Heteroconchia</taxon>
        <taxon>Palaeoheterodonta</taxon>
        <taxon>Unionida</taxon>
        <taxon>Unionoidea</taxon>
        <taxon>Unionidae</taxon>
        <taxon>Ambleminae</taxon>
        <taxon>Lampsilini</taxon>
        <taxon>Potamilus</taxon>
    </lineage>
</organism>
<reference evidence="2" key="2">
    <citation type="journal article" date="2021" name="Genome Biol. Evol.">
        <title>Developing a high-quality reference genome for a parasitic bivalve with doubly uniparental inheritance (Bivalvia: Unionida).</title>
        <authorList>
            <person name="Smith C.H."/>
        </authorList>
    </citation>
    <scope>NUCLEOTIDE SEQUENCE</scope>
    <source>
        <strain evidence="2">CHS0354</strain>
        <tissue evidence="2">Mantle</tissue>
    </source>
</reference>